<evidence type="ECO:0000313" key="2">
    <source>
        <dbReference type="Proteomes" id="UP001516400"/>
    </source>
</evidence>
<comment type="caution">
    <text evidence="1">The sequence shown here is derived from an EMBL/GenBank/DDBJ whole genome shotgun (WGS) entry which is preliminary data.</text>
</comment>
<sequence>MVSGVKSNQLIIKKLTDLSNICGEMDGLRIPPVMDFSGNVAKNWSTCLQTFRNFMTASERKELKEEVQIAIFLNLIGDEGVEIYNTFKLATEKVKLDDVIVTFK</sequence>
<name>A0ABD2N4P3_9CUCU</name>
<protein>
    <submittedName>
        <fullName evidence="1">Uncharacterized protein</fullName>
    </submittedName>
</protein>
<evidence type="ECO:0000313" key="1">
    <source>
        <dbReference type="EMBL" id="KAL3273402.1"/>
    </source>
</evidence>
<organism evidence="1 2">
    <name type="scientific">Cryptolaemus montrouzieri</name>
    <dbReference type="NCBI Taxonomy" id="559131"/>
    <lineage>
        <taxon>Eukaryota</taxon>
        <taxon>Metazoa</taxon>
        <taxon>Ecdysozoa</taxon>
        <taxon>Arthropoda</taxon>
        <taxon>Hexapoda</taxon>
        <taxon>Insecta</taxon>
        <taxon>Pterygota</taxon>
        <taxon>Neoptera</taxon>
        <taxon>Endopterygota</taxon>
        <taxon>Coleoptera</taxon>
        <taxon>Polyphaga</taxon>
        <taxon>Cucujiformia</taxon>
        <taxon>Coccinelloidea</taxon>
        <taxon>Coccinellidae</taxon>
        <taxon>Scymninae</taxon>
        <taxon>Scymnini</taxon>
        <taxon>Cryptolaemus</taxon>
    </lineage>
</organism>
<reference evidence="1 2" key="1">
    <citation type="journal article" date="2021" name="BMC Biol.">
        <title>Horizontally acquired antibacterial genes associated with adaptive radiation of ladybird beetles.</title>
        <authorList>
            <person name="Li H.S."/>
            <person name="Tang X.F."/>
            <person name="Huang Y.H."/>
            <person name="Xu Z.Y."/>
            <person name="Chen M.L."/>
            <person name="Du X.Y."/>
            <person name="Qiu B.Y."/>
            <person name="Chen P.T."/>
            <person name="Zhang W."/>
            <person name="Slipinski A."/>
            <person name="Escalona H.E."/>
            <person name="Waterhouse R.M."/>
            <person name="Zwick A."/>
            <person name="Pang H."/>
        </authorList>
    </citation>
    <scope>NUCLEOTIDE SEQUENCE [LARGE SCALE GENOMIC DNA]</scope>
    <source>
        <strain evidence="1">SYSU2018</strain>
    </source>
</reference>
<dbReference type="EMBL" id="JABFTP020000062">
    <property type="protein sequence ID" value="KAL3273402.1"/>
    <property type="molecule type" value="Genomic_DNA"/>
</dbReference>
<keyword evidence="2" id="KW-1185">Reference proteome</keyword>
<proteinExistence type="predicted"/>
<accession>A0ABD2N4P3</accession>
<gene>
    <name evidence="1" type="ORF">HHI36_014848</name>
</gene>
<dbReference type="Proteomes" id="UP001516400">
    <property type="component" value="Unassembled WGS sequence"/>
</dbReference>
<dbReference type="AlphaFoldDB" id="A0ABD2N4P3"/>